<dbReference type="PROSITE" id="PS51186">
    <property type="entry name" value="GNAT"/>
    <property type="match status" value="1"/>
</dbReference>
<dbReference type="InterPro" id="IPR016181">
    <property type="entry name" value="Acyl_CoA_acyltransferase"/>
</dbReference>
<evidence type="ECO:0000313" key="2">
    <source>
        <dbReference type="EMBL" id="KAF0744301.1"/>
    </source>
</evidence>
<dbReference type="SUPFAM" id="SSF55729">
    <property type="entry name" value="Acyl-CoA N-acyltransferases (Nat)"/>
    <property type="match status" value="1"/>
</dbReference>
<dbReference type="VEuPathDB" id="FungiDB:AeMF1_013472"/>
<reference evidence="2 3" key="1">
    <citation type="submission" date="2019-07" db="EMBL/GenBank/DDBJ databases">
        <title>Genomics analysis of Aphanomyces spp. identifies a new class of oomycete effector associated with host adaptation.</title>
        <authorList>
            <person name="Gaulin E."/>
        </authorList>
    </citation>
    <scope>NUCLEOTIDE SEQUENCE [LARGE SCALE GENOMIC DNA]</scope>
    <source>
        <strain evidence="2 3">ATCC 201684</strain>
    </source>
</reference>
<gene>
    <name evidence="2" type="ORF">Ae201684_000789</name>
</gene>
<comment type="caution">
    <text evidence="2">The sequence shown here is derived from an EMBL/GenBank/DDBJ whole genome shotgun (WGS) entry which is preliminary data.</text>
</comment>
<feature type="domain" description="N-acetyltransferase" evidence="1">
    <location>
        <begin position="2"/>
        <end position="174"/>
    </location>
</feature>
<dbReference type="Proteomes" id="UP000481153">
    <property type="component" value="Unassembled WGS sequence"/>
</dbReference>
<dbReference type="GO" id="GO:0016747">
    <property type="term" value="F:acyltransferase activity, transferring groups other than amino-acyl groups"/>
    <property type="evidence" value="ECO:0007669"/>
    <property type="project" value="InterPro"/>
</dbReference>
<keyword evidence="3" id="KW-1185">Reference proteome</keyword>
<sequence length="188" mass="20801">MYTFQPARWEDADDIARVHSLGWEQTFGEILPADFIYSVNSRRQEQYSKLLESPNPSDQSALVVAVHHDSASDVMESIAGCCTIRKNQSKCGTVQHAFGFELACVYVLAAHHGTGASKKLLRAGLELMAMQPSDTMFCKVFEKNSRAVRFYEKMGATPVGREVTTEYSVEPEAILIMGWSSVQGILGS</sequence>
<name>A0A6G0XUF1_9STRA</name>
<accession>A0A6G0XUF1</accession>
<dbReference type="InterPro" id="IPR000182">
    <property type="entry name" value="GNAT_dom"/>
</dbReference>
<organism evidence="2 3">
    <name type="scientific">Aphanomyces euteiches</name>
    <dbReference type="NCBI Taxonomy" id="100861"/>
    <lineage>
        <taxon>Eukaryota</taxon>
        <taxon>Sar</taxon>
        <taxon>Stramenopiles</taxon>
        <taxon>Oomycota</taxon>
        <taxon>Saprolegniomycetes</taxon>
        <taxon>Saprolegniales</taxon>
        <taxon>Verrucalvaceae</taxon>
        <taxon>Aphanomyces</taxon>
    </lineage>
</organism>
<evidence type="ECO:0000259" key="1">
    <source>
        <dbReference type="PROSITE" id="PS51186"/>
    </source>
</evidence>
<dbReference type="Gene3D" id="3.40.630.30">
    <property type="match status" value="1"/>
</dbReference>
<dbReference type="Pfam" id="PF00583">
    <property type="entry name" value="Acetyltransf_1"/>
    <property type="match status" value="1"/>
</dbReference>
<proteinExistence type="predicted"/>
<dbReference type="AlphaFoldDB" id="A0A6G0XUF1"/>
<evidence type="ECO:0000313" key="3">
    <source>
        <dbReference type="Proteomes" id="UP000481153"/>
    </source>
</evidence>
<dbReference type="EMBL" id="VJMJ01000009">
    <property type="protein sequence ID" value="KAF0744301.1"/>
    <property type="molecule type" value="Genomic_DNA"/>
</dbReference>
<protein>
    <recommendedName>
        <fullName evidence="1">N-acetyltransferase domain-containing protein</fullName>
    </recommendedName>
</protein>